<evidence type="ECO:0000256" key="5">
    <source>
        <dbReference type="ARBA" id="ARBA00022840"/>
    </source>
</evidence>
<dbReference type="SMART" id="SM00382">
    <property type="entry name" value="AAA"/>
    <property type="match status" value="1"/>
</dbReference>
<dbReference type="Gene3D" id="3.40.50.300">
    <property type="entry name" value="P-loop containing nucleotide triphosphate hydrolases"/>
    <property type="match status" value="1"/>
</dbReference>
<evidence type="ECO:0000256" key="4">
    <source>
        <dbReference type="ARBA" id="ARBA00022741"/>
    </source>
</evidence>
<dbReference type="GO" id="GO:0005524">
    <property type="term" value="F:ATP binding"/>
    <property type="evidence" value="ECO:0007669"/>
    <property type="project" value="UniProtKB-KW"/>
</dbReference>
<dbReference type="EMBL" id="JBHTBS010000001">
    <property type="protein sequence ID" value="MFC7336146.1"/>
    <property type="molecule type" value="Genomic_DNA"/>
</dbReference>
<dbReference type="Pfam" id="PF00005">
    <property type="entry name" value="ABC_tran"/>
    <property type="match status" value="1"/>
</dbReference>
<sequence length="303" mass="33175">MTGLQKSPLPPRFAIARDQPSVDFRPFFSDFTLSHRRIVEFRASNLSMLSIRNLTKRFGLQTAVDQLSLEVPEGQIVGLLGPNGAGKSTTLKMLTGLLEPTAGTAVIAGHDLLTEPLVVKRKVGFVPDSGAVFESLTGLEYLEMIAALYGIDSQKARERIEQFLSFFELGFDTLTDKLLGAYSKGMRRKVVITAALLHNPTVVFFDEPLDGLDANAAVGFKALIQTLAREGKTIVYSSHILDVVERVCDRVVIIDKGQLKVDGAPAELVREHGARSLEHLFTDLTGGSDLEQRASDFARTFRG</sequence>
<keyword evidence="5 7" id="KW-0067">ATP-binding</keyword>
<reference evidence="8" key="1">
    <citation type="journal article" date="2019" name="Int. J. Syst. Evol. Microbiol.">
        <title>The Global Catalogue of Microorganisms (GCM) 10K type strain sequencing project: providing services to taxonomists for standard genome sequencing and annotation.</title>
        <authorList>
            <consortium name="The Broad Institute Genomics Platform"/>
            <consortium name="The Broad Institute Genome Sequencing Center for Infectious Disease"/>
            <person name="Wu L."/>
            <person name="Ma J."/>
        </authorList>
    </citation>
    <scope>NUCLEOTIDE SEQUENCE [LARGE SCALE GENOMIC DNA]</scope>
    <source>
        <strain evidence="8">CGMCC 4.1467</strain>
    </source>
</reference>
<dbReference type="RefSeq" id="WP_379708970.1">
    <property type="nucleotide sequence ID" value="NZ_JBHTBS010000001.1"/>
</dbReference>
<keyword evidence="2" id="KW-0813">Transport</keyword>
<gene>
    <name evidence="7" type="ORF">ACFQY0_03070</name>
</gene>
<feature type="domain" description="ABC transporter" evidence="6">
    <location>
        <begin position="49"/>
        <end position="281"/>
    </location>
</feature>
<dbReference type="PROSITE" id="PS50893">
    <property type="entry name" value="ABC_TRANSPORTER_2"/>
    <property type="match status" value="1"/>
</dbReference>
<name>A0ABW2L3L8_9BACT</name>
<keyword evidence="4" id="KW-0547">Nucleotide-binding</keyword>
<evidence type="ECO:0000259" key="6">
    <source>
        <dbReference type="PROSITE" id="PS50893"/>
    </source>
</evidence>
<proteinExistence type="inferred from homology"/>
<dbReference type="Proteomes" id="UP001596472">
    <property type="component" value="Unassembled WGS sequence"/>
</dbReference>
<keyword evidence="8" id="KW-1185">Reference proteome</keyword>
<dbReference type="SUPFAM" id="SSF52540">
    <property type="entry name" value="P-loop containing nucleoside triphosphate hydrolases"/>
    <property type="match status" value="1"/>
</dbReference>
<evidence type="ECO:0000313" key="8">
    <source>
        <dbReference type="Proteomes" id="UP001596472"/>
    </source>
</evidence>
<keyword evidence="3" id="KW-0536">Nodulation</keyword>
<evidence type="ECO:0000256" key="3">
    <source>
        <dbReference type="ARBA" id="ARBA00022458"/>
    </source>
</evidence>
<organism evidence="7 8">
    <name type="scientific">Haloferula chungangensis</name>
    <dbReference type="NCBI Taxonomy" id="1048331"/>
    <lineage>
        <taxon>Bacteria</taxon>
        <taxon>Pseudomonadati</taxon>
        <taxon>Verrucomicrobiota</taxon>
        <taxon>Verrucomicrobiia</taxon>
        <taxon>Verrucomicrobiales</taxon>
        <taxon>Verrucomicrobiaceae</taxon>
        <taxon>Haloferula</taxon>
    </lineage>
</organism>
<accession>A0ABW2L3L8</accession>
<dbReference type="InterPro" id="IPR003593">
    <property type="entry name" value="AAA+_ATPase"/>
</dbReference>
<evidence type="ECO:0000256" key="2">
    <source>
        <dbReference type="ARBA" id="ARBA00022448"/>
    </source>
</evidence>
<dbReference type="PANTHER" id="PTHR42711">
    <property type="entry name" value="ABC TRANSPORTER ATP-BINDING PROTEIN"/>
    <property type="match status" value="1"/>
</dbReference>
<evidence type="ECO:0000313" key="7">
    <source>
        <dbReference type="EMBL" id="MFC7336146.1"/>
    </source>
</evidence>
<comment type="caution">
    <text evidence="7">The sequence shown here is derived from an EMBL/GenBank/DDBJ whole genome shotgun (WGS) entry which is preliminary data.</text>
</comment>
<dbReference type="CDD" id="cd03230">
    <property type="entry name" value="ABC_DR_subfamily_A"/>
    <property type="match status" value="1"/>
</dbReference>
<dbReference type="InterPro" id="IPR027417">
    <property type="entry name" value="P-loop_NTPase"/>
</dbReference>
<dbReference type="InterPro" id="IPR003439">
    <property type="entry name" value="ABC_transporter-like_ATP-bd"/>
</dbReference>
<protein>
    <submittedName>
        <fullName evidence="7">ABC transporter ATP-binding protein</fullName>
    </submittedName>
</protein>
<dbReference type="InterPro" id="IPR050763">
    <property type="entry name" value="ABC_transporter_ATP-binding"/>
</dbReference>
<evidence type="ECO:0000256" key="1">
    <source>
        <dbReference type="ARBA" id="ARBA00005417"/>
    </source>
</evidence>
<dbReference type="PANTHER" id="PTHR42711:SF5">
    <property type="entry name" value="ABC TRANSPORTER ATP-BINDING PROTEIN NATA"/>
    <property type="match status" value="1"/>
</dbReference>
<comment type="similarity">
    <text evidence="1">Belongs to the ABC transporter superfamily.</text>
</comment>